<dbReference type="SUPFAM" id="SSF47384">
    <property type="entry name" value="Homodimeric domain of signal transducing histidine kinase"/>
    <property type="match status" value="1"/>
</dbReference>
<keyword evidence="13" id="KW-1133">Transmembrane helix</keyword>
<dbReference type="InterPro" id="IPR001789">
    <property type="entry name" value="Sig_transdc_resp-reg_receiver"/>
</dbReference>
<dbReference type="Gene3D" id="3.40.50.2300">
    <property type="match status" value="1"/>
</dbReference>
<dbReference type="FunFam" id="1.10.287.130:FF:000002">
    <property type="entry name" value="Two-component osmosensing histidine kinase"/>
    <property type="match status" value="1"/>
</dbReference>
<dbReference type="EC" id="2.7.13.3" evidence="2"/>
<evidence type="ECO:0000256" key="4">
    <source>
        <dbReference type="ARBA" id="ARBA00022679"/>
    </source>
</evidence>
<comment type="catalytic activity">
    <reaction evidence="1">
        <text>ATP + protein L-histidine = ADP + protein N-phospho-L-histidine.</text>
        <dbReference type="EC" id="2.7.13.3"/>
    </reaction>
</comment>
<evidence type="ECO:0000259" key="15">
    <source>
        <dbReference type="PROSITE" id="PS50110"/>
    </source>
</evidence>
<dbReference type="InterPro" id="IPR011006">
    <property type="entry name" value="CheY-like_superfamily"/>
</dbReference>
<dbReference type="Gene3D" id="1.10.287.130">
    <property type="match status" value="1"/>
</dbReference>
<evidence type="ECO:0000256" key="10">
    <source>
        <dbReference type="ARBA" id="ARBA00068150"/>
    </source>
</evidence>
<evidence type="ECO:0000313" key="16">
    <source>
        <dbReference type="EMBL" id="KAB1443231.1"/>
    </source>
</evidence>
<keyword evidence="7" id="KW-0067">ATP-binding</keyword>
<feature type="domain" description="Histidine kinase" evidence="14">
    <location>
        <begin position="408"/>
        <end position="628"/>
    </location>
</feature>
<keyword evidence="13" id="KW-0812">Transmembrane</keyword>
<dbReference type="CDD" id="cd17546">
    <property type="entry name" value="REC_hyHK_CKI1_RcsC-like"/>
    <property type="match status" value="1"/>
</dbReference>
<dbReference type="Pfam" id="PF00072">
    <property type="entry name" value="Response_reg"/>
    <property type="match status" value="1"/>
</dbReference>
<evidence type="ECO:0000256" key="8">
    <source>
        <dbReference type="ARBA" id="ARBA00023012"/>
    </source>
</evidence>
<dbReference type="PRINTS" id="PR00344">
    <property type="entry name" value="BCTRLSENSOR"/>
</dbReference>
<evidence type="ECO:0000256" key="3">
    <source>
        <dbReference type="ARBA" id="ARBA00022553"/>
    </source>
</evidence>
<comment type="caution">
    <text evidence="16">The sequence shown here is derived from an EMBL/GenBank/DDBJ whole genome shotgun (WGS) entry which is preliminary data.</text>
</comment>
<dbReference type="SMART" id="SM00388">
    <property type="entry name" value="HisKA"/>
    <property type="match status" value="1"/>
</dbReference>
<dbReference type="Gene3D" id="3.30.565.10">
    <property type="entry name" value="Histidine kinase-like ATPase, C-terminal domain"/>
    <property type="match status" value="1"/>
</dbReference>
<dbReference type="PANTHER" id="PTHR45339">
    <property type="entry name" value="HYBRID SIGNAL TRANSDUCTION HISTIDINE KINASE J"/>
    <property type="match status" value="1"/>
</dbReference>
<dbReference type="CDD" id="cd16922">
    <property type="entry name" value="HATPase_EvgS-ArcB-TorS-like"/>
    <property type="match status" value="1"/>
</dbReference>
<keyword evidence="17" id="KW-1185">Reference proteome</keyword>
<evidence type="ECO:0000256" key="6">
    <source>
        <dbReference type="ARBA" id="ARBA00022777"/>
    </source>
</evidence>
<evidence type="ECO:0000256" key="7">
    <source>
        <dbReference type="ARBA" id="ARBA00022840"/>
    </source>
</evidence>
<dbReference type="SMART" id="SM00387">
    <property type="entry name" value="HATPase_c"/>
    <property type="match status" value="1"/>
</dbReference>
<accession>A0A6N6N664</accession>
<dbReference type="InterPro" id="IPR003594">
    <property type="entry name" value="HATPase_dom"/>
</dbReference>
<dbReference type="PROSITE" id="PS50109">
    <property type="entry name" value="HIS_KIN"/>
    <property type="match status" value="1"/>
</dbReference>
<evidence type="ECO:0000256" key="2">
    <source>
        <dbReference type="ARBA" id="ARBA00012438"/>
    </source>
</evidence>
<dbReference type="AlphaFoldDB" id="A0A6N6N664"/>
<keyword evidence="6" id="KW-0418">Kinase</keyword>
<dbReference type="SUPFAM" id="SSF52172">
    <property type="entry name" value="CheY-like"/>
    <property type="match status" value="1"/>
</dbReference>
<keyword evidence="13" id="KW-0472">Membrane</keyword>
<feature type="modified residue" description="4-aspartylphosphate" evidence="11">
    <location>
        <position position="706"/>
    </location>
</feature>
<name>A0A6N6N664_9BACT</name>
<dbReference type="Pfam" id="PF00512">
    <property type="entry name" value="HisKA"/>
    <property type="match status" value="1"/>
</dbReference>
<keyword evidence="4" id="KW-0808">Transferase</keyword>
<dbReference type="PROSITE" id="PS50110">
    <property type="entry name" value="RESPONSE_REGULATORY"/>
    <property type="match status" value="1"/>
</dbReference>
<keyword evidence="3 11" id="KW-0597">Phosphoprotein</keyword>
<dbReference type="PANTHER" id="PTHR45339:SF1">
    <property type="entry name" value="HYBRID SIGNAL TRANSDUCTION HISTIDINE KINASE J"/>
    <property type="match status" value="1"/>
</dbReference>
<dbReference type="EMBL" id="WAIE01000001">
    <property type="protein sequence ID" value="KAB1443231.1"/>
    <property type="molecule type" value="Genomic_DNA"/>
</dbReference>
<dbReference type="SUPFAM" id="SSF55874">
    <property type="entry name" value="ATPase domain of HSP90 chaperone/DNA topoisomerase II/histidine kinase"/>
    <property type="match status" value="1"/>
</dbReference>
<comment type="subunit">
    <text evidence="9">At low DSF concentrations, interacts with RpfF.</text>
</comment>
<dbReference type="InterPro" id="IPR004358">
    <property type="entry name" value="Sig_transdc_His_kin-like_C"/>
</dbReference>
<feature type="domain" description="Response regulatory" evidence="15">
    <location>
        <begin position="657"/>
        <end position="776"/>
    </location>
</feature>
<gene>
    <name evidence="16" type="ORF">F8A88_02905</name>
</gene>
<feature type="coiled-coil region" evidence="12">
    <location>
        <begin position="357"/>
        <end position="394"/>
    </location>
</feature>
<dbReference type="Pfam" id="PF02518">
    <property type="entry name" value="HATPase_c"/>
    <property type="match status" value="1"/>
</dbReference>
<organism evidence="16 17">
    <name type="scientific">Pseudodesulfovibrio senegalensis</name>
    <dbReference type="NCBI Taxonomy" id="1721087"/>
    <lineage>
        <taxon>Bacteria</taxon>
        <taxon>Pseudomonadati</taxon>
        <taxon>Thermodesulfobacteriota</taxon>
        <taxon>Desulfovibrionia</taxon>
        <taxon>Desulfovibrionales</taxon>
        <taxon>Desulfovibrionaceae</taxon>
    </lineage>
</organism>
<feature type="transmembrane region" description="Helical" evidence="13">
    <location>
        <begin position="22"/>
        <end position="45"/>
    </location>
</feature>
<reference evidence="16 17" key="1">
    <citation type="journal article" date="2017" name="Int. J. Syst. Evol. Microbiol.">
        <title>Desulfovibrio senegalensis sp. nov., a mesophilic sulfate reducer isolated from marine sediment.</title>
        <authorList>
            <person name="Thioye A."/>
            <person name="Gam Z.B.A."/>
            <person name="Mbengue M."/>
            <person name="Cayol J.L."/>
            <person name="Joseph-Bartoli M."/>
            <person name="Toure-Kane C."/>
            <person name="Labat M."/>
        </authorList>
    </citation>
    <scope>NUCLEOTIDE SEQUENCE [LARGE SCALE GENOMIC DNA]</scope>
    <source>
        <strain evidence="16 17">DSM 101509</strain>
    </source>
</reference>
<evidence type="ECO:0000256" key="1">
    <source>
        <dbReference type="ARBA" id="ARBA00000085"/>
    </source>
</evidence>
<evidence type="ECO:0000313" key="17">
    <source>
        <dbReference type="Proteomes" id="UP000438699"/>
    </source>
</evidence>
<dbReference type="CDD" id="cd00082">
    <property type="entry name" value="HisKA"/>
    <property type="match status" value="1"/>
</dbReference>
<evidence type="ECO:0000256" key="11">
    <source>
        <dbReference type="PROSITE-ProRule" id="PRU00169"/>
    </source>
</evidence>
<dbReference type="InterPro" id="IPR036097">
    <property type="entry name" value="HisK_dim/P_sf"/>
</dbReference>
<keyword evidence="12" id="KW-0175">Coiled coil</keyword>
<sequence length="779" mass="85911">MPEKTDRPSPPAPPPTGHKKPALIPVLSMYAVIAVILLSGLGVIVGKALNTIGDLAENTRDSVLPEIFDRQRTAINLERLGRFALIIHKADDPKKRRAFRLAAKILSQDTAFDANPEIRSKVSRCYEAMERIAIIRGRQDVLQKRLDEDESLLRENLASLQPCSPKASARQRAMNRAERVLLIHLLHVLSSNSHQGLEQTVKTVNELSNKVDTARLDARLARNGTTISQSAIIDTKRRILNMDMACNKTWDEVNRDLETLSASLTANAAIEASQRFTTIADEASAGLNGGLTGLIIAISTMILMLVLVRRDVLTPISKTVQAMARARDSHAPIDLPEARLREMHEIQTSVELSSTLMAEITHRTQELEQTNAALEKEIAERIRTERELGRAKEAAESADKAKSDFLAGMSHEIRTPMNTILGMAELMLETDPTPEQRKYIEIFKTSGHHLLGIINDVLDISKIEAGQLCLETHDTTLSDVLDKIHLLYRTKADDKGLSLKVVVGEGTPKRIMADPIRIGQILTNLVDNAIKFTHQGGVSIEAHPAPSGIEGEIVFSVSDTGIGIPPEAQRRVFDRFTQADSSTTRQYGGTGLGLSISRRLVEIMGGTLRLNSSPKRGTTFSFTLRFPLPEQAPESGAEATREEVRHLTDMLRQRPVSILLAEDSDSNRELLKFYLAHAGCEIDFAENGLEAVNKFKEKTYDVVLMDIQMPVMDGFEATRLLREHERQTGMQPTPIIAVTANALSEDRGRCIEAGCTFYLAKPVSKATLLKTLASTVGIV</sequence>
<feature type="transmembrane region" description="Helical" evidence="13">
    <location>
        <begin position="285"/>
        <end position="308"/>
    </location>
</feature>
<evidence type="ECO:0000256" key="13">
    <source>
        <dbReference type="SAM" id="Phobius"/>
    </source>
</evidence>
<dbReference type="FunFam" id="3.30.565.10:FF:000010">
    <property type="entry name" value="Sensor histidine kinase RcsC"/>
    <property type="match status" value="1"/>
</dbReference>
<dbReference type="InterPro" id="IPR003661">
    <property type="entry name" value="HisK_dim/P_dom"/>
</dbReference>
<protein>
    <recommendedName>
        <fullName evidence="10">Sensory/regulatory protein RpfC</fullName>
        <ecNumber evidence="2">2.7.13.3</ecNumber>
    </recommendedName>
</protein>
<dbReference type="InterPro" id="IPR036890">
    <property type="entry name" value="HATPase_C_sf"/>
</dbReference>
<dbReference type="GO" id="GO:0005524">
    <property type="term" value="F:ATP binding"/>
    <property type="evidence" value="ECO:0007669"/>
    <property type="project" value="UniProtKB-KW"/>
</dbReference>
<dbReference type="SMART" id="SM00448">
    <property type="entry name" value="REC"/>
    <property type="match status" value="1"/>
</dbReference>
<proteinExistence type="predicted"/>
<dbReference type="Proteomes" id="UP000438699">
    <property type="component" value="Unassembled WGS sequence"/>
</dbReference>
<keyword evidence="5" id="KW-0547">Nucleotide-binding</keyword>
<evidence type="ECO:0000256" key="9">
    <source>
        <dbReference type="ARBA" id="ARBA00064003"/>
    </source>
</evidence>
<dbReference type="GO" id="GO:0000155">
    <property type="term" value="F:phosphorelay sensor kinase activity"/>
    <property type="evidence" value="ECO:0007669"/>
    <property type="project" value="InterPro"/>
</dbReference>
<evidence type="ECO:0000256" key="12">
    <source>
        <dbReference type="SAM" id="Coils"/>
    </source>
</evidence>
<evidence type="ECO:0000259" key="14">
    <source>
        <dbReference type="PROSITE" id="PS50109"/>
    </source>
</evidence>
<dbReference type="InterPro" id="IPR005467">
    <property type="entry name" value="His_kinase_dom"/>
</dbReference>
<evidence type="ECO:0000256" key="5">
    <source>
        <dbReference type="ARBA" id="ARBA00022741"/>
    </source>
</evidence>
<keyword evidence="8" id="KW-0902">Two-component regulatory system</keyword>